<dbReference type="PANTHER" id="PTHR43477:SF1">
    <property type="entry name" value="DIHYDROANTICAPSIN 7-DEHYDROGENASE"/>
    <property type="match status" value="1"/>
</dbReference>
<dbReference type="CDD" id="cd05233">
    <property type="entry name" value="SDR_c"/>
    <property type="match status" value="1"/>
</dbReference>
<accession>A0ABQ1LKW2</accession>
<dbReference type="InterPro" id="IPR051122">
    <property type="entry name" value="SDR_DHRS6-like"/>
</dbReference>
<dbReference type="RefSeq" id="WP_115783061.1">
    <property type="nucleotide sequence ID" value="NZ_BMHL01000002.1"/>
</dbReference>
<reference evidence="4" key="1">
    <citation type="journal article" date="2019" name="Int. J. Syst. Evol. Microbiol.">
        <title>The Global Catalogue of Microorganisms (GCM) 10K type strain sequencing project: providing services to taxonomists for standard genome sequencing and annotation.</title>
        <authorList>
            <consortium name="The Broad Institute Genomics Platform"/>
            <consortium name="The Broad Institute Genome Sequencing Center for Infectious Disease"/>
            <person name="Wu L."/>
            <person name="Ma J."/>
        </authorList>
    </citation>
    <scope>NUCLEOTIDE SEQUENCE [LARGE SCALE GENOMIC DNA]</scope>
    <source>
        <strain evidence="4">CGMCC 1.15103</strain>
    </source>
</reference>
<sequence>MKQNILIACGDRNPSLDEALEANFAREAAVVLRSQATTRNEIFTELAALEQLHGGIDALVYVSPDPVEIDFLDDADAHLLDGRLESDFAAGAWWLQAVARSMVERRGPGSLAFVSHVSAIVPTQRFSFSAMSQAMLMNLARTALLELDHVGIRFNFIVRGWAERGAEKAFFEALQKVHGEDHYPPLHYASDADVASACTLVSGANARAINGATVTIDGGFSVSRLIRRIPAD</sequence>
<dbReference type="Gene3D" id="3.40.50.720">
    <property type="entry name" value="NAD(P)-binding Rossmann-like Domain"/>
    <property type="match status" value="1"/>
</dbReference>
<dbReference type="EMBL" id="BMHL01000002">
    <property type="protein sequence ID" value="GGC26310.1"/>
    <property type="molecule type" value="Genomic_DNA"/>
</dbReference>
<dbReference type="Pfam" id="PF13561">
    <property type="entry name" value="adh_short_C2"/>
    <property type="match status" value="1"/>
</dbReference>
<keyword evidence="4" id="KW-1185">Reference proteome</keyword>
<gene>
    <name evidence="3" type="ORF">GCM10011400_10960</name>
</gene>
<dbReference type="InterPro" id="IPR002347">
    <property type="entry name" value="SDR_fam"/>
</dbReference>
<organism evidence="3 4">
    <name type="scientific">Paraburkholderia caffeinilytica</name>
    <dbReference type="NCBI Taxonomy" id="1761016"/>
    <lineage>
        <taxon>Bacteria</taxon>
        <taxon>Pseudomonadati</taxon>
        <taxon>Pseudomonadota</taxon>
        <taxon>Betaproteobacteria</taxon>
        <taxon>Burkholderiales</taxon>
        <taxon>Burkholderiaceae</taxon>
        <taxon>Paraburkholderia</taxon>
    </lineage>
</organism>
<proteinExistence type="inferred from homology"/>
<evidence type="ECO:0000313" key="4">
    <source>
        <dbReference type="Proteomes" id="UP000602004"/>
    </source>
</evidence>
<dbReference type="InterPro" id="IPR036291">
    <property type="entry name" value="NAD(P)-bd_dom_sf"/>
</dbReference>
<name>A0ABQ1LKW2_9BURK</name>
<comment type="caution">
    <text evidence="3">The sequence shown here is derived from an EMBL/GenBank/DDBJ whole genome shotgun (WGS) entry which is preliminary data.</text>
</comment>
<evidence type="ECO:0000313" key="3">
    <source>
        <dbReference type="EMBL" id="GGC26310.1"/>
    </source>
</evidence>
<evidence type="ECO:0000256" key="1">
    <source>
        <dbReference type="ARBA" id="ARBA00006484"/>
    </source>
</evidence>
<dbReference type="Proteomes" id="UP000602004">
    <property type="component" value="Unassembled WGS sequence"/>
</dbReference>
<protein>
    <submittedName>
        <fullName evidence="3">3-oxoacyl-ACP reductase</fullName>
    </submittedName>
</protein>
<evidence type="ECO:0000256" key="2">
    <source>
        <dbReference type="ARBA" id="ARBA00023002"/>
    </source>
</evidence>
<comment type="similarity">
    <text evidence="1">Belongs to the short-chain dehydrogenases/reductases (SDR) family.</text>
</comment>
<dbReference type="PANTHER" id="PTHR43477">
    <property type="entry name" value="DIHYDROANTICAPSIN 7-DEHYDROGENASE"/>
    <property type="match status" value="1"/>
</dbReference>
<keyword evidence="2" id="KW-0560">Oxidoreductase</keyword>
<dbReference type="SUPFAM" id="SSF51735">
    <property type="entry name" value="NAD(P)-binding Rossmann-fold domains"/>
    <property type="match status" value="1"/>
</dbReference>